<accession>A0AAD8YY36</accession>
<name>A0AAD8YY36_9TELE</name>
<dbReference type="Proteomes" id="UP001239994">
    <property type="component" value="Unassembled WGS sequence"/>
</dbReference>
<sequence length="279" mass="31453">MTTIIISYASERFGQVEKEQPVKILGKLFDTSLKDSAAIQKSNDELGVWLTKVDKSHLPGRFKAWIYQHSILPSILWPLLVNEVPLTTVESLERKISSFLQKFLGLPRSLTSTVLYGTSNILQLPFSGLTEEFKVAHTREVLQHRDSRDCKVSPAGIEVRTGRKWQAEKEVEVAESRVRQKALVGSLAMGRVGLGYFPKTQVSKTQGKERHHLLQEEIRAGVEEERVSRVVGLWQQGAWTRDTSATSSPSLGRQLISEGLLRNWEMYRSASGNRSLNPQ</sequence>
<gene>
    <name evidence="1" type="ORF">P4O66_002535</name>
</gene>
<dbReference type="EMBL" id="JAROKS010000022">
    <property type="protein sequence ID" value="KAK1788714.1"/>
    <property type="molecule type" value="Genomic_DNA"/>
</dbReference>
<evidence type="ECO:0000313" key="1">
    <source>
        <dbReference type="EMBL" id="KAK1788714.1"/>
    </source>
</evidence>
<comment type="caution">
    <text evidence="1">The sequence shown here is derived from an EMBL/GenBank/DDBJ whole genome shotgun (WGS) entry which is preliminary data.</text>
</comment>
<organism evidence="1 2">
    <name type="scientific">Electrophorus voltai</name>
    <dbReference type="NCBI Taxonomy" id="2609070"/>
    <lineage>
        <taxon>Eukaryota</taxon>
        <taxon>Metazoa</taxon>
        <taxon>Chordata</taxon>
        <taxon>Craniata</taxon>
        <taxon>Vertebrata</taxon>
        <taxon>Euteleostomi</taxon>
        <taxon>Actinopterygii</taxon>
        <taxon>Neopterygii</taxon>
        <taxon>Teleostei</taxon>
        <taxon>Ostariophysi</taxon>
        <taxon>Gymnotiformes</taxon>
        <taxon>Gymnotoidei</taxon>
        <taxon>Gymnotidae</taxon>
        <taxon>Electrophorus</taxon>
    </lineage>
</organism>
<reference evidence="1" key="1">
    <citation type="submission" date="2023-03" db="EMBL/GenBank/DDBJ databases">
        <title>Electrophorus voltai genome.</title>
        <authorList>
            <person name="Bian C."/>
        </authorList>
    </citation>
    <scope>NUCLEOTIDE SEQUENCE</scope>
    <source>
        <strain evidence="1">CB-2022</strain>
        <tissue evidence="1">Muscle</tissue>
    </source>
</reference>
<protein>
    <submittedName>
        <fullName evidence="1">Uncharacterized protein</fullName>
    </submittedName>
</protein>
<evidence type="ECO:0000313" key="2">
    <source>
        <dbReference type="Proteomes" id="UP001239994"/>
    </source>
</evidence>
<dbReference type="AlphaFoldDB" id="A0AAD8YY36"/>
<proteinExistence type="predicted"/>
<keyword evidence="2" id="KW-1185">Reference proteome</keyword>